<reference evidence="4" key="1">
    <citation type="journal article" date="2019" name="Int. J. Syst. Evol. Microbiol.">
        <title>The Global Catalogue of Microorganisms (GCM) 10K type strain sequencing project: providing services to taxonomists for standard genome sequencing and annotation.</title>
        <authorList>
            <consortium name="The Broad Institute Genomics Platform"/>
            <consortium name="The Broad Institute Genome Sequencing Center for Infectious Disease"/>
            <person name="Wu L."/>
            <person name="Ma J."/>
        </authorList>
    </citation>
    <scope>NUCLEOTIDE SEQUENCE [LARGE SCALE GENOMIC DNA]</scope>
    <source>
        <strain evidence="4">KCTC 42224</strain>
    </source>
</reference>
<dbReference type="PANTHER" id="PTHR21666">
    <property type="entry name" value="PEPTIDASE-RELATED"/>
    <property type="match status" value="1"/>
</dbReference>
<evidence type="ECO:0000313" key="4">
    <source>
        <dbReference type="Proteomes" id="UP001595683"/>
    </source>
</evidence>
<comment type="caution">
    <text evidence="3">The sequence shown here is derived from an EMBL/GenBank/DDBJ whole genome shotgun (WGS) entry which is preliminary data.</text>
</comment>
<dbReference type="InterPro" id="IPR016047">
    <property type="entry name" value="M23ase_b-sheet_dom"/>
</dbReference>
<name>A0ABV7V2N8_9SPHN</name>
<evidence type="ECO:0000256" key="1">
    <source>
        <dbReference type="ARBA" id="ARBA00022729"/>
    </source>
</evidence>
<dbReference type="Pfam" id="PF01551">
    <property type="entry name" value="Peptidase_M23"/>
    <property type="match status" value="1"/>
</dbReference>
<dbReference type="InterPro" id="IPR050570">
    <property type="entry name" value="Cell_wall_metabolism_enzyme"/>
</dbReference>
<keyword evidence="1" id="KW-0732">Signal</keyword>
<dbReference type="PANTHER" id="PTHR21666:SF289">
    <property type="entry name" value="L-ALA--D-GLU ENDOPEPTIDASE"/>
    <property type="match status" value="1"/>
</dbReference>
<dbReference type="CDD" id="cd12797">
    <property type="entry name" value="M23_peptidase"/>
    <property type="match status" value="1"/>
</dbReference>
<dbReference type="Gene3D" id="2.70.70.10">
    <property type="entry name" value="Glucose Permease (Domain IIA)"/>
    <property type="match status" value="1"/>
</dbReference>
<feature type="domain" description="M23ase beta-sheet core" evidence="2">
    <location>
        <begin position="249"/>
        <end position="343"/>
    </location>
</feature>
<dbReference type="EMBL" id="JBHRYE010000010">
    <property type="protein sequence ID" value="MFC3670966.1"/>
    <property type="molecule type" value="Genomic_DNA"/>
</dbReference>
<gene>
    <name evidence="3" type="ORF">ACFOOT_05980</name>
</gene>
<accession>A0ABV7V2N8</accession>
<evidence type="ECO:0000313" key="3">
    <source>
        <dbReference type="EMBL" id="MFC3670966.1"/>
    </source>
</evidence>
<proteinExistence type="predicted"/>
<dbReference type="InterPro" id="IPR011055">
    <property type="entry name" value="Dup_hybrid_motif"/>
</dbReference>
<keyword evidence="3" id="KW-0378">Hydrolase</keyword>
<evidence type="ECO:0000259" key="2">
    <source>
        <dbReference type="Pfam" id="PF01551"/>
    </source>
</evidence>
<protein>
    <submittedName>
        <fullName evidence="3">M23 family metallopeptidase</fullName>
        <ecNumber evidence="3">3.4.24.-</ecNumber>
    </submittedName>
</protein>
<keyword evidence="4" id="KW-1185">Reference proteome</keyword>
<dbReference type="GO" id="GO:0016787">
    <property type="term" value="F:hydrolase activity"/>
    <property type="evidence" value="ECO:0007669"/>
    <property type="project" value="UniProtKB-KW"/>
</dbReference>
<dbReference type="RefSeq" id="WP_229815058.1">
    <property type="nucleotide sequence ID" value="NZ_BMZP01000002.1"/>
</dbReference>
<sequence>MQARLAAWFPDREFFMRAQGEVRFIRVSGRTQRRVAGALALAVLVWLGAMATILTGQVLAARHAAALRQREAAVDAAERSAARTRHGVAGALQDLERRQDMIETLVKGQLGDLPPADPASAPAVKPLSYNMPVAGSVERLAMRQAAFVAALTRYADARAAQADAAIRRVGLNPVQVAPLRASGRAAMGGPLIALGQNDPALARLGQSMARLTALEQGLARLPHALPASADFISSGFGYRADPFTGGGAFHPGLDFKGPIGAPIYAAAQGVVRFAGVRSGYGNCVEVDHGHGLVTRYAHMSRIEARVGQRVAPGVEIGRIGSTGRSTGPHLHFEVRIDDRPVDPRPFLETLPDVFKEAGHSGH</sequence>
<organism evidence="3 4">
    <name type="scientific">Novosphingobium pokkalii</name>
    <dbReference type="NCBI Taxonomy" id="1770194"/>
    <lineage>
        <taxon>Bacteria</taxon>
        <taxon>Pseudomonadati</taxon>
        <taxon>Pseudomonadota</taxon>
        <taxon>Alphaproteobacteria</taxon>
        <taxon>Sphingomonadales</taxon>
        <taxon>Sphingomonadaceae</taxon>
        <taxon>Novosphingobium</taxon>
    </lineage>
</organism>
<dbReference type="SUPFAM" id="SSF51261">
    <property type="entry name" value="Duplicated hybrid motif"/>
    <property type="match status" value="1"/>
</dbReference>
<dbReference type="Proteomes" id="UP001595683">
    <property type="component" value="Unassembled WGS sequence"/>
</dbReference>
<dbReference type="EC" id="3.4.24.-" evidence="3"/>